<sequence length="289" mass="33102">MIKITEISKRYQTNNVLDNVSIELDEGLCTALIGKNGAGKSTLINILIGHIKPNKGIIEDPHSIIQPKNIGILFQKTNFPRSVKVKELYSLFKGVYSEGMSFEQFQNMTRFSAKMMNRYANDLSGGQKRLLDFVLCLIGNPQLLILDEPTTSMDIETREHFWNVILKLKKRGTTILYTSHYIEEVERMADKIILLENGAVKFSGLHNEIIHNQNYSVIEFPISSEEQIIELKSKFKIEISDNTIKLKTNKVQDVINELLNLKINFNEMIISKQSLLEMMFEQEGGENDE</sequence>
<comment type="caution">
    <text evidence="5">The sequence shown here is derived from an EMBL/GenBank/DDBJ whole genome shotgun (WGS) entry which is preliminary data.</text>
</comment>
<dbReference type="PANTHER" id="PTHR42711:SF17">
    <property type="entry name" value="ABC TRANSPORTER ATP-BINDING PROTEIN"/>
    <property type="match status" value="1"/>
</dbReference>
<dbReference type="PANTHER" id="PTHR42711">
    <property type="entry name" value="ABC TRANSPORTER ATP-BINDING PROTEIN"/>
    <property type="match status" value="1"/>
</dbReference>
<dbReference type="AlphaFoldDB" id="A0A2K4DG54"/>
<dbReference type="Proteomes" id="UP000243350">
    <property type="component" value="Unassembled WGS sequence"/>
</dbReference>
<keyword evidence="2" id="KW-0547">Nucleotide-binding</keyword>
<organism evidence="5 8">
    <name type="scientific">Staphylococcus devriesei</name>
    <dbReference type="NCBI Taxonomy" id="586733"/>
    <lineage>
        <taxon>Bacteria</taxon>
        <taxon>Bacillati</taxon>
        <taxon>Bacillota</taxon>
        <taxon>Bacilli</taxon>
        <taxon>Bacillales</taxon>
        <taxon>Staphylococcaceae</taxon>
        <taxon>Staphylococcus</taxon>
    </lineage>
</organism>
<reference evidence="7 8" key="1">
    <citation type="journal article" date="2016" name="Front. Microbiol.">
        <title>Comprehensive Phylogenetic Analysis of Bovine Non-aureus Staphylococci Species Based on Whole-Genome Sequencing.</title>
        <authorList>
            <person name="Naushad S."/>
            <person name="Barkema H.W."/>
            <person name="Luby C."/>
            <person name="Condas L.A."/>
            <person name="Nobrega D.B."/>
            <person name="Carson D.A."/>
            <person name="De Buck J."/>
        </authorList>
    </citation>
    <scope>NUCLEOTIDE SEQUENCE [LARGE SCALE GENOMIC DNA]</scope>
    <source>
        <strain evidence="6 7">SNUC 1409</strain>
        <strain evidence="5 8">SNUC 4143</strain>
    </source>
</reference>
<evidence type="ECO:0000259" key="4">
    <source>
        <dbReference type="PROSITE" id="PS50893"/>
    </source>
</evidence>
<keyword evidence="3 5" id="KW-0067">ATP-binding</keyword>
<dbReference type="InterPro" id="IPR027417">
    <property type="entry name" value="P-loop_NTPase"/>
</dbReference>
<dbReference type="Gene3D" id="3.40.50.300">
    <property type="entry name" value="P-loop containing nucleotide triphosphate hydrolases"/>
    <property type="match status" value="1"/>
</dbReference>
<evidence type="ECO:0000256" key="2">
    <source>
        <dbReference type="ARBA" id="ARBA00022741"/>
    </source>
</evidence>
<evidence type="ECO:0000256" key="3">
    <source>
        <dbReference type="ARBA" id="ARBA00022840"/>
    </source>
</evidence>
<dbReference type="EMBL" id="PYZH01000107">
    <property type="protein sequence ID" value="PTF10908.1"/>
    <property type="molecule type" value="Genomic_DNA"/>
</dbReference>
<dbReference type="PROSITE" id="PS50893">
    <property type="entry name" value="ABC_TRANSPORTER_2"/>
    <property type="match status" value="1"/>
</dbReference>
<dbReference type="RefSeq" id="WP_103167606.1">
    <property type="nucleotide sequence ID" value="NZ_JAHCOY010000001.1"/>
</dbReference>
<dbReference type="GO" id="GO:0005524">
    <property type="term" value="F:ATP binding"/>
    <property type="evidence" value="ECO:0007669"/>
    <property type="project" value="UniProtKB-KW"/>
</dbReference>
<name>A0A2K4DG54_9STAP</name>
<evidence type="ECO:0000313" key="8">
    <source>
        <dbReference type="Proteomes" id="UP000243350"/>
    </source>
</evidence>
<dbReference type="InterPro" id="IPR003439">
    <property type="entry name" value="ABC_transporter-like_ATP-bd"/>
</dbReference>
<dbReference type="PROSITE" id="PS00211">
    <property type="entry name" value="ABC_TRANSPORTER_1"/>
    <property type="match status" value="1"/>
</dbReference>
<dbReference type="InterPro" id="IPR050763">
    <property type="entry name" value="ABC_transporter_ATP-binding"/>
</dbReference>
<accession>A0A2K4DG54</accession>
<dbReference type="InterPro" id="IPR003593">
    <property type="entry name" value="AAA+_ATPase"/>
</dbReference>
<proteinExistence type="predicted"/>
<keyword evidence="7" id="KW-1185">Reference proteome</keyword>
<dbReference type="SMART" id="SM00382">
    <property type="entry name" value="AAA"/>
    <property type="match status" value="1"/>
</dbReference>
<feature type="domain" description="ABC transporter" evidence="4">
    <location>
        <begin position="2"/>
        <end position="222"/>
    </location>
</feature>
<gene>
    <name evidence="6" type="ORF">BUY47_05560</name>
    <name evidence="5" type="ORF">BUY48_10815</name>
</gene>
<dbReference type="GeneID" id="48888099"/>
<dbReference type="SUPFAM" id="SSF52540">
    <property type="entry name" value="P-loop containing nucleoside triphosphate hydrolases"/>
    <property type="match status" value="1"/>
</dbReference>
<dbReference type="Proteomes" id="UP000242088">
    <property type="component" value="Unassembled WGS sequence"/>
</dbReference>
<dbReference type="CDD" id="cd03230">
    <property type="entry name" value="ABC_DR_subfamily_A"/>
    <property type="match status" value="1"/>
</dbReference>
<dbReference type="OrthoDB" id="9804819at2"/>
<evidence type="ECO:0000313" key="7">
    <source>
        <dbReference type="Proteomes" id="UP000242088"/>
    </source>
</evidence>
<dbReference type="InterPro" id="IPR017871">
    <property type="entry name" value="ABC_transporter-like_CS"/>
</dbReference>
<reference evidence="5" key="2">
    <citation type="submission" date="2018-03" db="EMBL/GenBank/DDBJ databases">
        <authorList>
            <person name="Keele B.F."/>
        </authorList>
    </citation>
    <scope>NUCLEOTIDE SEQUENCE</scope>
    <source>
        <strain evidence="5">SNUC 4143</strain>
    </source>
</reference>
<dbReference type="Pfam" id="PF00005">
    <property type="entry name" value="ABC_tran"/>
    <property type="match status" value="1"/>
</dbReference>
<dbReference type="EMBL" id="PYZI01000004">
    <property type="protein sequence ID" value="PTF14406.1"/>
    <property type="molecule type" value="Genomic_DNA"/>
</dbReference>
<reference evidence="6" key="3">
    <citation type="submission" date="2018-03" db="EMBL/GenBank/DDBJ databases">
        <authorList>
            <person name="Naushad S."/>
        </authorList>
    </citation>
    <scope>NUCLEOTIDE SEQUENCE</scope>
    <source>
        <strain evidence="6">SNUC 1409</strain>
    </source>
</reference>
<evidence type="ECO:0000313" key="6">
    <source>
        <dbReference type="EMBL" id="PTF14406.1"/>
    </source>
</evidence>
<keyword evidence="1" id="KW-0813">Transport</keyword>
<evidence type="ECO:0000256" key="1">
    <source>
        <dbReference type="ARBA" id="ARBA00022448"/>
    </source>
</evidence>
<dbReference type="GO" id="GO:0016887">
    <property type="term" value="F:ATP hydrolysis activity"/>
    <property type="evidence" value="ECO:0007669"/>
    <property type="project" value="InterPro"/>
</dbReference>
<protein>
    <submittedName>
        <fullName evidence="5">Antibiotic ABC transporter ATP-binding protein</fullName>
    </submittedName>
</protein>
<evidence type="ECO:0000313" key="5">
    <source>
        <dbReference type="EMBL" id="PTF10908.1"/>
    </source>
</evidence>